<evidence type="ECO:0000256" key="1">
    <source>
        <dbReference type="SAM" id="Phobius"/>
    </source>
</evidence>
<dbReference type="AlphaFoldDB" id="A0ABD3GW48"/>
<protein>
    <submittedName>
        <fullName evidence="2">Uncharacterized protein</fullName>
    </submittedName>
</protein>
<sequence length="172" mass="18761">MAIVALSAVTGTFVALTLAVLKLWGKIVRNELALFMTTSDGKLSVTATLVKWIMEFNASMTPLERFGLVISIALLIAVGVWCCAGAIIRHLDRLDSHNRIYQRICSDDREPIPCSPNSLFVEAWKESENKKRQCPGGRGTHHASGKGVKILTDGVCVTVLIVVKVLETNISI</sequence>
<name>A0ABD3GW48_9MARC</name>
<keyword evidence="1" id="KW-1133">Transmembrane helix</keyword>
<feature type="transmembrane region" description="Helical" evidence="1">
    <location>
        <begin position="66"/>
        <end position="88"/>
    </location>
</feature>
<evidence type="ECO:0000313" key="2">
    <source>
        <dbReference type="EMBL" id="KAL3681319.1"/>
    </source>
</evidence>
<dbReference type="EMBL" id="JBJQOH010000007">
    <property type="protein sequence ID" value="KAL3681319.1"/>
    <property type="molecule type" value="Genomic_DNA"/>
</dbReference>
<dbReference type="Proteomes" id="UP001633002">
    <property type="component" value="Unassembled WGS sequence"/>
</dbReference>
<keyword evidence="1" id="KW-0472">Membrane</keyword>
<keyword evidence="1" id="KW-0812">Transmembrane</keyword>
<comment type="caution">
    <text evidence="2">The sequence shown here is derived from an EMBL/GenBank/DDBJ whole genome shotgun (WGS) entry which is preliminary data.</text>
</comment>
<accession>A0ABD3GW48</accession>
<reference evidence="2 3" key="1">
    <citation type="submission" date="2024-09" db="EMBL/GenBank/DDBJ databases">
        <title>Chromosome-scale assembly of Riccia sorocarpa.</title>
        <authorList>
            <person name="Paukszto L."/>
        </authorList>
    </citation>
    <scope>NUCLEOTIDE SEQUENCE [LARGE SCALE GENOMIC DNA]</scope>
    <source>
        <strain evidence="2">LP-2024</strain>
        <tissue evidence="2">Aerial parts of the thallus</tissue>
    </source>
</reference>
<gene>
    <name evidence="2" type="ORF">R1sor_024275</name>
</gene>
<keyword evidence="3" id="KW-1185">Reference proteome</keyword>
<proteinExistence type="predicted"/>
<organism evidence="2 3">
    <name type="scientific">Riccia sorocarpa</name>
    <dbReference type="NCBI Taxonomy" id="122646"/>
    <lineage>
        <taxon>Eukaryota</taxon>
        <taxon>Viridiplantae</taxon>
        <taxon>Streptophyta</taxon>
        <taxon>Embryophyta</taxon>
        <taxon>Marchantiophyta</taxon>
        <taxon>Marchantiopsida</taxon>
        <taxon>Marchantiidae</taxon>
        <taxon>Marchantiales</taxon>
        <taxon>Ricciaceae</taxon>
        <taxon>Riccia</taxon>
    </lineage>
</organism>
<evidence type="ECO:0000313" key="3">
    <source>
        <dbReference type="Proteomes" id="UP001633002"/>
    </source>
</evidence>